<organism evidence="2 3">
    <name type="scientific">Marasmius crinis-equi</name>
    <dbReference type="NCBI Taxonomy" id="585013"/>
    <lineage>
        <taxon>Eukaryota</taxon>
        <taxon>Fungi</taxon>
        <taxon>Dikarya</taxon>
        <taxon>Basidiomycota</taxon>
        <taxon>Agaricomycotina</taxon>
        <taxon>Agaricomycetes</taxon>
        <taxon>Agaricomycetidae</taxon>
        <taxon>Agaricales</taxon>
        <taxon>Marasmiineae</taxon>
        <taxon>Marasmiaceae</taxon>
        <taxon>Marasmius</taxon>
    </lineage>
</organism>
<reference evidence="2 3" key="1">
    <citation type="submission" date="2024-02" db="EMBL/GenBank/DDBJ databases">
        <title>A draft genome for the cacao thread blight pathogen Marasmius crinis-equi.</title>
        <authorList>
            <person name="Cohen S.P."/>
            <person name="Baruah I.K."/>
            <person name="Amoako-Attah I."/>
            <person name="Bukari Y."/>
            <person name="Meinhardt L.W."/>
            <person name="Bailey B.A."/>
        </authorList>
    </citation>
    <scope>NUCLEOTIDE SEQUENCE [LARGE SCALE GENOMIC DNA]</scope>
    <source>
        <strain evidence="2 3">GH-76</strain>
    </source>
</reference>
<comment type="caution">
    <text evidence="2">The sequence shown here is derived from an EMBL/GenBank/DDBJ whole genome shotgun (WGS) entry which is preliminary data.</text>
</comment>
<evidence type="ECO:0000313" key="2">
    <source>
        <dbReference type="EMBL" id="KAL0570447.1"/>
    </source>
</evidence>
<gene>
    <name evidence="2" type="ORF">V5O48_011511</name>
</gene>
<keyword evidence="3" id="KW-1185">Reference proteome</keyword>
<feature type="compositionally biased region" description="Polar residues" evidence="1">
    <location>
        <begin position="84"/>
        <end position="101"/>
    </location>
</feature>
<sequence length="231" mass="25527">MCHHLGLPVALKLEFGIPDAFSWSNDAYRAVHAYQLARGFDPTTTDFARSLRYPTYKPIQNDSDKFEELEGVVLFANSNTSIDIEPTTGRNSDYLRSSSPSVPYRSQMLDESDVETNCGYSDTDSDSDTSLISIPNDEGYIDTYDDYSDDGSDLSNASSSWLARSISESEVDGPSAISIPNIRLHNAYDGWGDTDSNFLDFHASRVAVYATSDSESEVDDLCIRFGDLALD</sequence>
<protein>
    <submittedName>
        <fullName evidence="2">Uncharacterized protein</fullName>
    </submittedName>
</protein>
<accession>A0ABR3F5F3</accession>
<dbReference type="EMBL" id="JBAHYK010000933">
    <property type="protein sequence ID" value="KAL0570447.1"/>
    <property type="molecule type" value="Genomic_DNA"/>
</dbReference>
<feature type="region of interest" description="Disordered" evidence="1">
    <location>
        <begin position="84"/>
        <end position="110"/>
    </location>
</feature>
<evidence type="ECO:0000313" key="3">
    <source>
        <dbReference type="Proteomes" id="UP001465976"/>
    </source>
</evidence>
<evidence type="ECO:0000256" key="1">
    <source>
        <dbReference type="SAM" id="MobiDB-lite"/>
    </source>
</evidence>
<name>A0ABR3F5F3_9AGAR</name>
<dbReference type="Proteomes" id="UP001465976">
    <property type="component" value="Unassembled WGS sequence"/>
</dbReference>
<proteinExistence type="predicted"/>